<dbReference type="Pfam" id="PF01753">
    <property type="entry name" value="zf-MYND"/>
    <property type="match status" value="1"/>
</dbReference>
<dbReference type="InterPro" id="IPR011990">
    <property type="entry name" value="TPR-like_helical_dom_sf"/>
</dbReference>
<dbReference type="SUPFAM" id="SSF144232">
    <property type="entry name" value="HIT/MYND zinc finger-like"/>
    <property type="match status" value="1"/>
</dbReference>
<evidence type="ECO:0000256" key="1">
    <source>
        <dbReference type="ARBA" id="ARBA00022723"/>
    </source>
</evidence>
<keyword evidence="1" id="KW-0479">Metal-binding</keyword>
<sequence>MLIKKEIPQGGIILEEKPFVYTLCSRFRTARCDFCFKNGELLKCSSCQYVYYCGRACQKEGWSVHKLECQYLKKIFPRILPDAARILARLIKILEKGGDRVKSYYTEKDYRLFKNLMSHYPNLKNDQSRMEHFSSLYGVLYEFFDEILPNSAELMGMYGRMCVNSFSICNQEFHSIGTGIYLAASVVDHSCQPNAVVTFEGTTLVMRALEKLPSLNWSKIFISYIDVMALKSERQAELEKTYYFLCQCPKCLEPEPIIEMTGAACPNLKCDNCIDSMNMAPGQTCQKCNEVITKEFIENFKEVIDITNMHLDNMKEKTLDLDVCNVCLNKHKGALYRYNVKHVKMLDLAFDSSIEFQKFDQATKHGLELIKSFYDYYGKIHPMTGLLHLKLGKLLNFQNDTKPAFEHLEKAKEILQITHGTGSSIFREHVIPLFQQFVMDSR</sequence>
<dbReference type="Gene3D" id="1.25.40.10">
    <property type="entry name" value="Tetratricopeptide repeat domain"/>
    <property type="match status" value="1"/>
</dbReference>
<reference evidence="5" key="2">
    <citation type="submission" date="2022-10" db="EMBL/GenBank/DDBJ databases">
        <authorList>
            <consortium name="ENA_rothamsted_submissions"/>
            <consortium name="culmorum"/>
            <person name="King R."/>
        </authorList>
    </citation>
    <scope>NUCLEOTIDE SEQUENCE</scope>
</reference>
<reference evidence="5" key="1">
    <citation type="submission" date="2022-01" db="EMBL/GenBank/DDBJ databases">
        <authorList>
            <person name="King R."/>
        </authorList>
    </citation>
    <scope>NUCLEOTIDE SEQUENCE</scope>
</reference>
<keyword evidence="6" id="KW-1185">Reference proteome</keyword>
<proteinExistence type="predicted"/>
<dbReference type="Gene3D" id="2.170.270.10">
    <property type="entry name" value="SET domain"/>
    <property type="match status" value="1"/>
</dbReference>
<dbReference type="InterPro" id="IPR050869">
    <property type="entry name" value="H3K4_H4K5_MeTrfase"/>
</dbReference>
<dbReference type="SUPFAM" id="SSF82199">
    <property type="entry name" value="SET domain"/>
    <property type="match status" value="1"/>
</dbReference>
<dbReference type="Gene3D" id="6.10.140.2220">
    <property type="match status" value="1"/>
</dbReference>
<dbReference type="GO" id="GO:0008270">
    <property type="term" value="F:zinc ion binding"/>
    <property type="evidence" value="ECO:0007669"/>
    <property type="project" value="UniProtKB-KW"/>
</dbReference>
<dbReference type="PANTHER" id="PTHR12197:SF251">
    <property type="entry name" value="EG:BACR7C10.4 PROTEIN"/>
    <property type="match status" value="1"/>
</dbReference>
<evidence type="ECO:0000313" key="6">
    <source>
        <dbReference type="Proteomes" id="UP001153737"/>
    </source>
</evidence>
<evidence type="ECO:0000256" key="2">
    <source>
        <dbReference type="ARBA" id="ARBA00022771"/>
    </source>
</evidence>
<keyword evidence="2" id="KW-0863">Zinc-finger</keyword>
<dbReference type="InterPro" id="IPR002893">
    <property type="entry name" value="Znf_MYND"/>
</dbReference>
<evidence type="ECO:0000313" key="5">
    <source>
        <dbReference type="EMBL" id="CAH1154974.1"/>
    </source>
</evidence>
<dbReference type="OrthoDB" id="10257284at2759"/>
<evidence type="ECO:0000256" key="3">
    <source>
        <dbReference type="ARBA" id="ARBA00022833"/>
    </source>
</evidence>
<protein>
    <recommendedName>
        <fullName evidence="4">MYND-type domain-containing protein</fullName>
    </recommendedName>
</protein>
<keyword evidence="3" id="KW-0862">Zinc</keyword>
<dbReference type="InterPro" id="IPR046341">
    <property type="entry name" value="SET_dom_sf"/>
</dbReference>
<dbReference type="Gene3D" id="1.25.40.970">
    <property type="match status" value="1"/>
</dbReference>
<dbReference type="Proteomes" id="UP001153737">
    <property type="component" value="Chromosome 17"/>
</dbReference>
<dbReference type="EMBL" id="OU896723">
    <property type="protein sequence ID" value="CAH1154974.1"/>
    <property type="molecule type" value="Genomic_DNA"/>
</dbReference>
<dbReference type="PROSITE" id="PS01360">
    <property type="entry name" value="ZF_MYND_1"/>
    <property type="match status" value="1"/>
</dbReference>
<dbReference type="AlphaFoldDB" id="A0A9P0DML1"/>
<accession>A0A9P0DML1</accession>
<name>A0A9P0DML1_PHACE</name>
<gene>
    <name evidence="5" type="ORF">PHAECO_LOCUS5526</name>
</gene>
<dbReference type="Gene3D" id="1.10.220.160">
    <property type="match status" value="1"/>
</dbReference>
<organism evidence="5 6">
    <name type="scientific">Phaedon cochleariae</name>
    <name type="common">Mustard beetle</name>
    <dbReference type="NCBI Taxonomy" id="80249"/>
    <lineage>
        <taxon>Eukaryota</taxon>
        <taxon>Metazoa</taxon>
        <taxon>Ecdysozoa</taxon>
        <taxon>Arthropoda</taxon>
        <taxon>Hexapoda</taxon>
        <taxon>Insecta</taxon>
        <taxon>Pterygota</taxon>
        <taxon>Neoptera</taxon>
        <taxon>Endopterygota</taxon>
        <taxon>Coleoptera</taxon>
        <taxon>Polyphaga</taxon>
        <taxon>Cucujiformia</taxon>
        <taxon>Chrysomeloidea</taxon>
        <taxon>Chrysomelidae</taxon>
        <taxon>Chrysomelinae</taxon>
        <taxon>Chrysomelini</taxon>
        <taxon>Phaedon</taxon>
    </lineage>
</organism>
<dbReference type="PANTHER" id="PTHR12197">
    <property type="entry name" value="HISTONE-LYSINE N-METHYLTRANSFERASE SMYD"/>
    <property type="match status" value="1"/>
</dbReference>
<feature type="domain" description="MYND-type" evidence="4">
    <location>
        <begin position="32"/>
        <end position="69"/>
    </location>
</feature>
<dbReference type="GO" id="GO:0005634">
    <property type="term" value="C:nucleus"/>
    <property type="evidence" value="ECO:0007669"/>
    <property type="project" value="TreeGrafter"/>
</dbReference>
<evidence type="ECO:0000259" key="4">
    <source>
        <dbReference type="PROSITE" id="PS01360"/>
    </source>
</evidence>